<sequence length="107" mass="11522">MRLLNVFLAILYLSVLLSGETRSASQAWVDNTEAQFSHSQSLISQQSSKIADAETPKDPEIKHPVLLQSKTAATALYSNAIAHFAPEQLPQRSALLTAAPRAPPAIA</sequence>
<evidence type="ECO:0000313" key="2">
    <source>
        <dbReference type="EMBL" id="MFC0046783.1"/>
    </source>
</evidence>
<reference evidence="2 3" key="1">
    <citation type="submission" date="2024-09" db="EMBL/GenBank/DDBJ databases">
        <authorList>
            <person name="Sun Q."/>
            <person name="Mori K."/>
        </authorList>
    </citation>
    <scope>NUCLEOTIDE SEQUENCE [LARGE SCALE GENOMIC DNA]</scope>
    <source>
        <strain evidence="2 3">KCTC 23315</strain>
    </source>
</reference>
<gene>
    <name evidence="2" type="ORF">ACFFJP_00605</name>
</gene>
<proteinExistence type="predicted"/>
<dbReference type="EMBL" id="JBHLXP010000001">
    <property type="protein sequence ID" value="MFC0046783.1"/>
    <property type="molecule type" value="Genomic_DNA"/>
</dbReference>
<dbReference type="Proteomes" id="UP001589813">
    <property type="component" value="Unassembled WGS sequence"/>
</dbReference>
<protein>
    <recommendedName>
        <fullName evidence="4">DUF3613 domain-containing protein</fullName>
    </recommendedName>
</protein>
<feature type="chain" id="PRO_5047419931" description="DUF3613 domain-containing protein" evidence="1">
    <location>
        <begin position="24"/>
        <end position="107"/>
    </location>
</feature>
<keyword evidence="1" id="KW-0732">Signal</keyword>
<feature type="signal peptide" evidence="1">
    <location>
        <begin position="1"/>
        <end position="23"/>
    </location>
</feature>
<keyword evidence="3" id="KW-1185">Reference proteome</keyword>
<evidence type="ECO:0008006" key="4">
    <source>
        <dbReference type="Google" id="ProtNLM"/>
    </source>
</evidence>
<evidence type="ECO:0000256" key="1">
    <source>
        <dbReference type="SAM" id="SignalP"/>
    </source>
</evidence>
<accession>A0ABV6B9T1</accession>
<dbReference type="RefSeq" id="WP_377239364.1">
    <property type="nucleotide sequence ID" value="NZ_JBHLXP010000001.1"/>
</dbReference>
<evidence type="ECO:0000313" key="3">
    <source>
        <dbReference type="Proteomes" id="UP001589813"/>
    </source>
</evidence>
<name>A0ABV6B9T1_9GAMM</name>
<comment type="caution">
    <text evidence="2">The sequence shown here is derived from an EMBL/GenBank/DDBJ whole genome shotgun (WGS) entry which is preliminary data.</text>
</comment>
<organism evidence="2 3">
    <name type="scientific">Rheinheimera tilapiae</name>
    <dbReference type="NCBI Taxonomy" id="875043"/>
    <lineage>
        <taxon>Bacteria</taxon>
        <taxon>Pseudomonadati</taxon>
        <taxon>Pseudomonadota</taxon>
        <taxon>Gammaproteobacteria</taxon>
        <taxon>Chromatiales</taxon>
        <taxon>Chromatiaceae</taxon>
        <taxon>Rheinheimera</taxon>
    </lineage>
</organism>